<accession>A0ABT9CM70</accession>
<gene>
    <name evidence="2" type="ORF">Q5741_20125</name>
</gene>
<dbReference type="PANTHER" id="PTHR42957">
    <property type="entry name" value="HELICASE MJ1565-RELATED"/>
    <property type="match status" value="1"/>
</dbReference>
<dbReference type="RefSeq" id="WP_305025920.1">
    <property type="nucleotide sequence ID" value="NZ_JAUQTB010000020.1"/>
</dbReference>
<dbReference type="InterPro" id="IPR027417">
    <property type="entry name" value="P-loop_NTPase"/>
</dbReference>
<protein>
    <submittedName>
        <fullName evidence="2">ATP-binding protein</fullName>
    </submittedName>
</protein>
<keyword evidence="2" id="KW-0067">ATP-binding</keyword>
<feature type="domain" description="Helicase HerA central" evidence="1">
    <location>
        <begin position="129"/>
        <end position="406"/>
    </location>
</feature>
<keyword evidence="2" id="KW-0547">Nucleotide-binding</keyword>
<dbReference type="SUPFAM" id="SSF52540">
    <property type="entry name" value="P-loop containing nucleoside triphosphate hydrolases"/>
    <property type="match status" value="1"/>
</dbReference>
<keyword evidence="3" id="KW-1185">Reference proteome</keyword>
<evidence type="ECO:0000313" key="3">
    <source>
        <dbReference type="Proteomes" id="UP001240171"/>
    </source>
</evidence>
<dbReference type="PANTHER" id="PTHR42957:SF1">
    <property type="entry name" value="HELICASE MJ1565-RELATED"/>
    <property type="match status" value="1"/>
</dbReference>
<proteinExistence type="predicted"/>
<dbReference type="EMBL" id="JAUQTB010000020">
    <property type="protein sequence ID" value="MDO7908698.1"/>
    <property type="molecule type" value="Genomic_DNA"/>
</dbReference>
<name>A0ABT9CM70_9BACL</name>
<sequence length="582" mass="66657">MSMFDIEEKVAKVISVLPNKIKIEINNIEQFKLQSEKFSVGSYLRVSDSEDCALICIIENFTIQKEENKDSIYLIEAMPIGFLDVDGKFTRGGNNIAIPPTDVETAKNEEIQQIYDSIEIDSKFCFASLSQDKSIKVPVNGNKFFNKHIAVVGSTGSGKSHTVAKILQEATLTKNVGYKNLNNSHIVIFDIHSEYHTAFPHANYLDVDSLFLPYWLMNGEELEELLVETGENQAYNQSSLLRRIITRNKQTTHDNSNLTYDAPVKFSVSEVLNCLLNLSRETKNYKSPNKMSIKSNEQSFETDEEKFDFYFKKQYEFEEAKSQSFSKGTYNDGSLEKFISRIRNKYLDKRLEFLFGEKSESHTFESTLRQILGYEEDRESNVTIIDLSGVPFEVLSITVSLISRLIFEYGYHYKKMLEKVQSNNEVNLEYAPILLVYEEAHKYVPKNSSAKYNASRVSIERIAKEGRKYGVSAMIVSQRPSEISETIFSQCSNFVSMRLTNPEDQNYVKRLMPDTLGPLTDSLPTLKEGDAILLGDALIMPSLVTIDRCAPSPSSNDIMYLEHWKKEWLDISFDKLAERWIK</sequence>
<dbReference type="InterPro" id="IPR008571">
    <property type="entry name" value="HerA-like"/>
</dbReference>
<dbReference type="Pfam" id="PF01935">
    <property type="entry name" value="DUF87"/>
    <property type="match status" value="1"/>
</dbReference>
<dbReference type="GO" id="GO:0005524">
    <property type="term" value="F:ATP binding"/>
    <property type="evidence" value="ECO:0007669"/>
    <property type="project" value="UniProtKB-KW"/>
</dbReference>
<dbReference type="Proteomes" id="UP001240171">
    <property type="component" value="Unassembled WGS sequence"/>
</dbReference>
<organism evidence="2 3">
    <name type="scientific">Paenibacillus lacisoli</name>
    <dbReference type="NCBI Taxonomy" id="3064525"/>
    <lineage>
        <taxon>Bacteria</taxon>
        <taxon>Bacillati</taxon>
        <taxon>Bacillota</taxon>
        <taxon>Bacilli</taxon>
        <taxon>Bacillales</taxon>
        <taxon>Paenibacillaceae</taxon>
        <taxon>Paenibacillus</taxon>
    </lineage>
</organism>
<dbReference type="InterPro" id="IPR002789">
    <property type="entry name" value="HerA_central"/>
</dbReference>
<evidence type="ECO:0000259" key="1">
    <source>
        <dbReference type="Pfam" id="PF01935"/>
    </source>
</evidence>
<evidence type="ECO:0000313" key="2">
    <source>
        <dbReference type="EMBL" id="MDO7908698.1"/>
    </source>
</evidence>
<comment type="caution">
    <text evidence="2">The sequence shown here is derived from an EMBL/GenBank/DDBJ whole genome shotgun (WGS) entry which is preliminary data.</text>
</comment>
<dbReference type="NCBIfam" id="NF042944">
    <property type="entry name" value="HerA_antiphage_2"/>
    <property type="match status" value="1"/>
</dbReference>
<reference evidence="2 3" key="1">
    <citation type="submission" date="2023-07" db="EMBL/GenBank/DDBJ databases">
        <title>Paenibacillus sp. JX-17 nov. isolated from soil.</title>
        <authorList>
            <person name="Wan Y."/>
            <person name="Liu B."/>
        </authorList>
    </citation>
    <scope>NUCLEOTIDE SEQUENCE [LARGE SCALE GENOMIC DNA]</scope>
    <source>
        <strain evidence="2 3">JX-17</strain>
    </source>
</reference>
<dbReference type="Gene3D" id="3.40.50.300">
    <property type="entry name" value="P-loop containing nucleotide triphosphate hydrolases"/>
    <property type="match status" value="2"/>
</dbReference>